<dbReference type="SUPFAM" id="SSF48350">
    <property type="entry name" value="GTPase activation domain, GAP"/>
    <property type="match status" value="1"/>
</dbReference>
<gene>
    <name evidence="5" type="ordered locus">Ecym_7102</name>
</gene>
<dbReference type="InterPro" id="IPR001849">
    <property type="entry name" value="PH_domain"/>
</dbReference>
<dbReference type="Pfam" id="PF00787">
    <property type="entry name" value="PX"/>
    <property type="match status" value="1"/>
</dbReference>
<dbReference type="InterPro" id="IPR036871">
    <property type="entry name" value="PX_dom_sf"/>
</dbReference>
<dbReference type="SUPFAM" id="SSF64268">
    <property type="entry name" value="PX domain"/>
    <property type="match status" value="1"/>
</dbReference>
<evidence type="ECO:0008006" key="7">
    <source>
        <dbReference type="Google" id="ProtNLM"/>
    </source>
</evidence>
<dbReference type="RefSeq" id="XP_003647771.1">
    <property type="nucleotide sequence ID" value="XM_003647723.1"/>
</dbReference>
<dbReference type="SMART" id="SM00233">
    <property type="entry name" value="PH"/>
    <property type="match status" value="1"/>
</dbReference>
<dbReference type="GeneID" id="11471237"/>
<evidence type="ECO:0000313" key="5">
    <source>
        <dbReference type="EMBL" id="AET40954.1"/>
    </source>
</evidence>
<dbReference type="Gene3D" id="1.10.555.10">
    <property type="entry name" value="Rho GTPase activation protein"/>
    <property type="match status" value="1"/>
</dbReference>
<dbReference type="GO" id="GO:0032266">
    <property type="term" value="F:phosphatidylinositol-3-phosphate binding"/>
    <property type="evidence" value="ECO:0007669"/>
    <property type="project" value="EnsemblFungi"/>
</dbReference>
<feature type="region of interest" description="Disordered" evidence="2">
    <location>
        <begin position="266"/>
        <end position="307"/>
    </location>
</feature>
<dbReference type="InterPro" id="IPR001683">
    <property type="entry name" value="PX_dom"/>
</dbReference>
<evidence type="ECO:0000256" key="2">
    <source>
        <dbReference type="SAM" id="MobiDB-lite"/>
    </source>
</evidence>
<dbReference type="GO" id="GO:0030010">
    <property type="term" value="P:establishment of cell polarity"/>
    <property type="evidence" value="ECO:0007669"/>
    <property type="project" value="EnsemblFungi"/>
</dbReference>
<dbReference type="GO" id="GO:0031106">
    <property type="term" value="P:septin ring organization"/>
    <property type="evidence" value="ECO:0007669"/>
    <property type="project" value="EnsemblFungi"/>
</dbReference>
<accession>G8JVT9</accession>
<dbReference type="InterPro" id="IPR000198">
    <property type="entry name" value="RhoGAP_dom"/>
</dbReference>
<feature type="domain" description="Rho-GAP" evidence="4">
    <location>
        <begin position="815"/>
        <end position="1029"/>
    </location>
</feature>
<protein>
    <recommendedName>
        <fullName evidence="7">Rho-GAP domain-containing protein</fullName>
    </recommendedName>
</protein>
<dbReference type="Proteomes" id="UP000006790">
    <property type="component" value="Chromosome 7"/>
</dbReference>
<evidence type="ECO:0000256" key="1">
    <source>
        <dbReference type="ARBA" id="ARBA00022468"/>
    </source>
</evidence>
<dbReference type="GO" id="GO:0035024">
    <property type="term" value="P:negative regulation of Rho protein signal transduction"/>
    <property type="evidence" value="ECO:0007669"/>
    <property type="project" value="EnsemblFungi"/>
</dbReference>
<sequence>MDNDSDADNRSYSGSSTLQLLAQYDKYTMERDRSIESIEKNRFSESSRPSYDDLFKENVKLKLQLKETHLEIESLKSIIAHFQDSGRFEATKLEQRERSEPSALIRDLALPPRSADRKRNTKNLTLGTSSPLFADHFSSALSGVALKELSNSSRLSASSSVLAPRSADILVSRSSPIEEKQLLSPMKAVSRSSSTYSTVLGSPATSVLYKTSRISINSPAKSSATSKAASTLSLPDNINFENEGNQLSPQKTDRVTQLIKSELQVLQRERVDKRSASRSNSPGISVDKTGSRSRKPSDLSTGTRADLGNFKDMVDNVFNENDQAVESSVNSSEDSINKSMDHLNTPNISIKDGENVETPLTLNRGAASDVYTQTPFVLTTSTGEKLESPAASANTGHMASLSSTGKLPQAATPSADPHLMSASVEGSTPHSNQEVRSADVPLFVQPEDLGTIKMEVISTLYHEPGNSANILFSVIDRKSSKEMFKFAKTIDSVIEFDMYIRSNMDSLALPPLPDKQLFATNIPVKVDTRRENLNDYFSSLLYMTNLLPGPALKLAEFISTTPVMNPVMGDYSKEGILLVRKAKTLGSAASWRVRYCTVEGNVMYLNEQSFVTDTIKLAYSTIELQANLPDDRYGTKNGFIINEHKKSGLSSSTKYYFCAETSREREQWISVLTIMCDAPGGGNLNVSFNNRSEASSLVDQGSASDSSYLGPIANLEVNNDINSPPKIPDGTGNICIPEDEKEVKRRRMKSFFAFKKLSNPAPYSSGNDNVSIFSQDEEVNSTTTGTESTIHKSLQSMHLYSNNKVVFGADLKTALQLSSHAYQGRYEIPSIVFRTLEFLYKNRGIHEEGIFRLSGSSLLIKSLQEQFDRDHDVDLCNYNKNVVVSPENENQGGIYVDVNTVTGLLKLYLRRLPHMIFGDDAFSAFKQIVDKPGGKDTKFVAQEFKTLLFSGKIPKENISLMYALFELLVKINDNNNINKMNLRNLCIVFSPTLNIPVNILQPFILDFGYIFQDKALVNNGQNVNLHIPL</sequence>
<dbReference type="EMBL" id="CP002503">
    <property type="protein sequence ID" value="AET40954.1"/>
    <property type="molecule type" value="Genomic_DNA"/>
</dbReference>
<proteinExistence type="predicted"/>
<dbReference type="Gene3D" id="2.30.29.30">
    <property type="entry name" value="Pleckstrin-homology domain (PH domain)/Phosphotyrosine-binding domain (PTB)"/>
    <property type="match status" value="1"/>
</dbReference>
<dbReference type="Pfam" id="PF00620">
    <property type="entry name" value="RhoGAP"/>
    <property type="match status" value="1"/>
</dbReference>
<dbReference type="HOGENOM" id="CLU_010436_0_0_1"/>
<dbReference type="GO" id="GO:0000131">
    <property type="term" value="C:incipient cellular bud site"/>
    <property type="evidence" value="ECO:0007669"/>
    <property type="project" value="EnsemblFungi"/>
</dbReference>
<dbReference type="Pfam" id="PF00169">
    <property type="entry name" value="PH"/>
    <property type="match status" value="1"/>
</dbReference>
<keyword evidence="1" id="KW-0343">GTPase activation</keyword>
<dbReference type="InParanoid" id="G8JVT9"/>
<dbReference type="GO" id="GO:0007165">
    <property type="term" value="P:signal transduction"/>
    <property type="evidence" value="ECO:0007669"/>
    <property type="project" value="InterPro"/>
</dbReference>
<dbReference type="eggNOG" id="KOG4269">
    <property type="taxonomic scope" value="Eukaryota"/>
</dbReference>
<feature type="domain" description="PH" evidence="3">
    <location>
        <begin position="570"/>
        <end position="677"/>
    </location>
</feature>
<keyword evidence="6" id="KW-1185">Reference proteome</keyword>
<dbReference type="GO" id="GO:0005934">
    <property type="term" value="C:cellular bud tip"/>
    <property type="evidence" value="ECO:0007669"/>
    <property type="project" value="EnsemblFungi"/>
</dbReference>
<dbReference type="PROSITE" id="PS50003">
    <property type="entry name" value="PH_DOMAIN"/>
    <property type="match status" value="1"/>
</dbReference>
<dbReference type="AlphaFoldDB" id="G8JVT9"/>
<dbReference type="CDD" id="cd06093">
    <property type="entry name" value="PX_domain"/>
    <property type="match status" value="1"/>
</dbReference>
<dbReference type="OrthoDB" id="185175at2759"/>
<dbReference type="InterPro" id="IPR008936">
    <property type="entry name" value="Rho_GTPase_activation_prot"/>
</dbReference>
<dbReference type="SMART" id="SM00324">
    <property type="entry name" value="RhoGAP"/>
    <property type="match status" value="1"/>
</dbReference>
<dbReference type="PROSITE" id="PS50238">
    <property type="entry name" value="RHOGAP"/>
    <property type="match status" value="1"/>
</dbReference>
<dbReference type="GO" id="GO:0005096">
    <property type="term" value="F:GTPase activator activity"/>
    <property type="evidence" value="ECO:0007669"/>
    <property type="project" value="UniProtKB-KW"/>
</dbReference>
<dbReference type="GO" id="GO:0005938">
    <property type="term" value="C:cell cortex"/>
    <property type="evidence" value="ECO:0007669"/>
    <property type="project" value="EnsemblFungi"/>
</dbReference>
<dbReference type="PANTHER" id="PTHR23176">
    <property type="entry name" value="RHO/RAC/CDC GTPASE-ACTIVATING PROTEIN"/>
    <property type="match status" value="1"/>
</dbReference>
<feature type="compositionally biased region" description="Polar residues" evidence="2">
    <location>
        <begin position="391"/>
        <end position="406"/>
    </location>
</feature>
<name>G8JVT9_ERECY</name>
<dbReference type="KEGG" id="erc:Ecym_7102"/>
<evidence type="ECO:0000259" key="4">
    <source>
        <dbReference type="PROSITE" id="PS50238"/>
    </source>
</evidence>
<dbReference type="STRING" id="931890.G8JVT9"/>
<dbReference type="InterPro" id="IPR050729">
    <property type="entry name" value="Rho-GAP"/>
</dbReference>
<dbReference type="SUPFAM" id="SSF50729">
    <property type="entry name" value="PH domain-like"/>
    <property type="match status" value="1"/>
</dbReference>
<feature type="compositionally biased region" description="Polar residues" evidence="2">
    <location>
        <begin position="424"/>
        <end position="435"/>
    </location>
</feature>
<dbReference type="FunCoup" id="G8JVT9">
    <property type="interactions" value="220"/>
</dbReference>
<evidence type="ECO:0000259" key="3">
    <source>
        <dbReference type="PROSITE" id="PS50003"/>
    </source>
</evidence>
<dbReference type="CDD" id="cd13277">
    <property type="entry name" value="PH_Bem3"/>
    <property type="match status" value="1"/>
</dbReference>
<evidence type="ECO:0000313" key="6">
    <source>
        <dbReference type="Proteomes" id="UP000006790"/>
    </source>
</evidence>
<dbReference type="InterPro" id="IPR011993">
    <property type="entry name" value="PH-like_dom_sf"/>
</dbReference>
<dbReference type="PANTHER" id="PTHR23176:SF129">
    <property type="entry name" value="RHO GTPASE ACTIVATING PROTEIN AT 16F, ISOFORM E-RELATED"/>
    <property type="match status" value="1"/>
</dbReference>
<reference evidence="6" key="1">
    <citation type="journal article" date="2012" name="G3 (Bethesda)">
        <title>Pichia sorbitophila, an interspecies yeast hybrid reveals early steps of genome resolution following polyploidization.</title>
        <authorList>
            <person name="Leh Louis V."/>
            <person name="Despons L."/>
            <person name="Friedrich A."/>
            <person name="Martin T."/>
            <person name="Durrens P."/>
            <person name="Casaregola S."/>
            <person name="Neuveglise C."/>
            <person name="Fairhead C."/>
            <person name="Marck C."/>
            <person name="Cruz J.A."/>
            <person name="Straub M.L."/>
            <person name="Kugler V."/>
            <person name="Sacerdot C."/>
            <person name="Uzunov Z."/>
            <person name="Thierry A."/>
            <person name="Weiss S."/>
            <person name="Bleykasten C."/>
            <person name="De Montigny J."/>
            <person name="Jacques N."/>
            <person name="Jung P."/>
            <person name="Lemaire M."/>
            <person name="Mallet S."/>
            <person name="Morel G."/>
            <person name="Richard G.F."/>
            <person name="Sarkar A."/>
            <person name="Savel G."/>
            <person name="Schacherer J."/>
            <person name="Seret M.L."/>
            <person name="Talla E."/>
            <person name="Samson G."/>
            <person name="Jubin C."/>
            <person name="Poulain J."/>
            <person name="Vacherie B."/>
            <person name="Barbe V."/>
            <person name="Pelletier E."/>
            <person name="Sherman D.J."/>
            <person name="Westhof E."/>
            <person name="Weissenbach J."/>
            <person name="Baret P.V."/>
            <person name="Wincker P."/>
            <person name="Gaillardin C."/>
            <person name="Dujon B."/>
            <person name="Souciet J.L."/>
        </authorList>
    </citation>
    <scope>NUCLEOTIDE SEQUENCE [LARGE SCALE GENOMIC DNA]</scope>
    <source>
        <strain evidence="6">CBS 270.75 / DBVPG 7215 / KCTC 17166 / NRRL Y-17582</strain>
    </source>
</reference>
<dbReference type="GO" id="GO:0043332">
    <property type="term" value="C:mating projection tip"/>
    <property type="evidence" value="ECO:0007669"/>
    <property type="project" value="EnsemblFungi"/>
</dbReference>
<feature type="region of interest" description="Disordered" evidence="2">
    <location>
        <begin position="385"/>
        <end position="437"/>
    </location>
</feature>
<organism evidence="5 6">
    <name type="scientific">Eremothecium cymbalariae (strain CBS 270.75 / DBVPG 7215 / KCTC 17166 / NRRL Y-17582)</name>
    <name type="common">Yeast</name>
    <dbReference type="NCBI Taxonomy" id="931890"/>
    <lineage>
        <taxon>Eukaryota</taxon>
        <taxon>Fungi</taxon>
        <taxon>Dikarya</taxon>
        <taxon>Ascomycota</taxon>
        <taxon>Saccharomycotina</taxon>
        <taxon>Saccharomycetes</taxon>
        <taxon>Saccharomycetales</taxon>
        <taxon>Saccharomycetaceae</taxon>
        <taxon>Eremothecium</taxon>
    </lineage>
</organism>